<dbReference type="Gene3D" id="3.20.20.80">
    <property type="entry name" value="Glycosidases"/>
    <property type="match status" value="1"/>
</dbReference>
<dbReference type="Pfam" id="PF13290">
    <property type="entry name" value="CHB_HEX_C_1"/>
    <property type="match status" value="1"/>
</dbReference>
<evidence type="ECO:0000259" key="8">
    <source>
        <dbReference type="Pfam" id="PF00728"/>
    </source>
</evidence>
<dbReference type="Gene3D" id="3.30.379.10">
    <property type="entry name" value="Chitobiase/beta-hexosaminidase domain 2-like"/>
    <property type="match status" value="1"/>
</dbReference>
<organism evidence="11 12">
    <name type="scientific">Edaphobacter acidisoli</name>
    <dbReference type="NCBI Taxonomy" id="2040573"/>
    <lineage>
        <taxon>Bacteria</taxon>
        <taxon>Pseudomonadati</taxon>
        <taxon>Acidobacteriota</taxon>
        <taxon>Terriglobia</taxon>
        <taxon>Terriglobales</taxon>
        <taxon>Acidobacteriaceae</taxon>
        <taxon>Edaphobacter</taxon>
    </lineage>
</organism>
<reference evidence="11" key="1">
    <citation type="journal article" date="2014" name="Int. J. Syst. Evol. Microbiol.">
        <title>Complete genome sequence of Corynebacterium casei LMG S-19264T (=DSM 44701T), isolated from a smear-ripened cheese.</title>
        <authorList>
            <consortium name="US DOE Joint Genome Institute (JGI-PGF)"/>
            <person name="Walter F."/>
            <person name="Albersmeier A."/>
            <person name="Kalinowski J."/>
            <person name="Ruckert C."/>
        </authorList>
    </citation>
    <scope>NUCLEOTIDE SEQUENCE</scope>
    <source>
        <strain evidence="11">CGMCC 1.15447</strain>
    </source>
</reference>
<feature type="domain" description="Glycoside hydrolase family 20 catalytic" evidence="8">
    <location>
        <begin position="161"/>
        <end position="486"/>
    </location>
</feature>
<dbReference type="InterPro" id="IPR029018">
    <property type="entry name" value="Hex-like_dom2"/>
</dbReference>
<dbReference type="AlphaFoldDB" id="A0A916W060"/>
<dbReference type="EMBL" id="BMJB01000001">
    <property type="protein sequence ID" value="GGA57223.1"/>
    <property type="molecule type" value="Genomic_DNA"/>
</dbReference>
<evidence type="ECO:0000256" key="5">
    <source>
        <dbReference type="ARBA" id="ARBA00023295"/>
    </source>
</evidence>
<evidence type="ECO:0000256" key="4">
    <source>
        <dbReference type="ARBA" id="ARBA00022801"/>
    </source>
</evidence>
<evidence type="ECO:0000256" key="2">
    <source>
        <dbReference type="ARBA" id="ARBA00006285"/>
    </source>
</evidence>
<evidence type="ECO:0000256" key="7">
    <source>
        <dbReference type="SAM" id="SignalP"/>
    </source>
</evidence>
<dbReference type="Pfam" id="PF02838">
    <property type="entry name" value="Glyco_hydro_20b"/>
    <property type="match status" value="1"/>
</dbReference>
<dbReference type="GO" id="GO:0005975">
    <property type="term" value="P:carbohydrate metabolic process"/>
    <property type="evidence" value="ECO:0007669"/>
    <property type="project" value="InterPro"/>
</dbReference>
<evidence type="ECO:0000256" key="3">
    <source>
        <dbReference type="ARBA" id="ARBA00012663"/>
    </source>
</evidence>
<accession>A0A916W060</accession>
<dbReference type="CDD" id="cd06563">
    <property type="entry name" value="GH20_chitobiase-like"/>
    <property type="match status" value="1"/>
</dbReference>
<keyword evidence="5" id="KW-0326">Glycosidase</keyword>
<sequence length="614" mass="67583">MKRYFVWTAVLSAALVPSVFGQAAPTSGISPQQLGIVPEPLSVNASGATYTLPTNVKIAVSGEDSRNAADFLEDFLKQRGVATHIVRKADDAAIQLSTGANDTSIGPEGYHLTVTGSGITITANAGAGLFYGVQTLEQMFPAATGSANAIQQAQITDKPQYGYRALMLDTSRHYFPVSFIKQLIDVEAAYKLNTFHWHLVDGQGWRIQIKKYPKLTEVGSCGDEEHPLGTGSCQFYTQKEIRDVVEYAKKRYVQIVPEIEIPGHSSAALVAYPELACKPISGGVYCPTEQTFTFLENVLDEVIKLFPSQYIHTGGDEVSPRAWNASQVAQDVMHKNNLADAHALQGWIDRRIEDYLKQHGRTMIAWDEALAGGVSQNAIIMSWRGTFGGVAAVVHGNNVIMAPEGYTYFNMNQAQDPYEPNSYGGLIPLQKAYDYDPGIEQLVPDQKGSVLGTEACLWAEKVPTPELAWWRLFPRTLALSEIAWTAPEQKDWKGFEQRTRNQYPRLEARNISFFIPGPLELKDTITNDAEVPVTLTSPLADSTMYYTLDGSYPTTSSKQYAGPFSIALNPGQEVRLRVVTILKDGRVSAPAEARYMRQLTAEFNWSGHGDGNGH</sequence>
<keyword evidence="4" id="KW-0378">Hydrolase</keyword>
<dbReference type="InterPro" id="IPR025705">
    <property type="entry name" value="Beta_hexosaminidase_sua/sub"/>
</dbReference>
<evidence type="ECO:0000256" key="1">
    <source>
        <dbReference type="ARBA" id="ARBA00001231"/>
    </source>
</evidence>
<comment type="similarity">
    <text evidence="2">Belongs to the glycosyl hydrolase 20 family.</text>
</comment>
<proteinExistence type="inferred from homology"/>
<dbReference type="InterPro" id="IPR017853">
    <property type="entry name" value="GH"/>
</dbReference>
<dbReference type="InterPro" id="IPR015883">
    <property type="entry name" value="Glyco_hydro_20_cat"/>
</dbReference>
<dbReference type="InterPro" id="IPR059177">
    <property type="entry name" value="GH29D-like_dom"/>
</dbReference>
<protein>
    <recommendedName>
        <fullName evidence="3">beta-N-acetylhexosaminidase</fullName>
        <ecNumber evidence="3">3.2.1.52</ecNumber>
    </recommendedName>
</protein>
<feature type="domain" description="GH29D-like beta-sandwich" evidence="10">
    <location>
        <begin position="528"/>
        <end position="580"/>
    </location>
</feature>
<evidence type="ECO:0000313" key="11">
    <source>
        <dbReference type="EMBL" id="GGA57223.1"/>
    </source>
</evidence>
<comment type="catalytic activity">
    <reaction evidence="1">
        <text>Hydrolysis of terminal non-reducing N-acetyl-D-hexosamine residues in N-acetyl-beta-D-hexosaminides.</text>
        <dbReference type="EC" id="3.2.1.52"/>
    </reaction>
</comment>
<feature type="signal peptide" evidence="7">
    <location>
        <begin position="1"/>
        <end position="23"/>
    </location>
</feature>
<dbReference type="RefSeq" id="WP_188757809.1">
    <property type="nucleotide sequence ID" value="NZ_BMJB01000001.1"/>
</dbReference>
<feature type="domain" description="Beta-hexosaminidase bacterial type N-terminal" evidence="9">
    <location>
        <begin position="35"/>
        <end position="157"/>
    </location>
</feature>
<dbReference type="PANTHER" id="PTHR22600">
    <property type="entry name" value="BETA-HEXOSAMINIDASE"/>
    <property type="match status" value="1"/>
</dbReference>
<dbReference type="InterPro" id="IPR015882">
    <property type="entry name" value="HEX_bac_N"/>
</dbReference>
<evidence type="ECO:0000259" key="10">
    <source>
        <dbReference type="Pfam" id="PF13290"/>
    </source>
</evidence>
<name>A0A916W060_9BACT</name>
<dbReference type="PRINTS" id="PR00738">
    <property type="entry name" value="GLHYDRLASE20"/>
</dbReference>
<keyword evidence="12" id="KW-1185">Reference proteome</keyword>
<dbReference type="Proteomes" id="UP000648801">
    <property type="component" value="Unassembled WGS sequence"/>
</dbReference>
<gene>
    <name evidence="11" type="ORF">GCM10011507_05680</name>
</gene>
<dbReference type="GO" id="GO:0030203">
    <property type="term" value="P:glycosaminoglycan metabolic process"/>
    <property type="evidence" value="ECO:0007669"/>
    <property type="project" value="TreeGrafter"/>
</dbReference>
<dbReference type="GO" id="GO:0016020">
    <property type="term" value="C:membrane"/>
    <property type="evidence" value="ECO:0007669"/>
    <property type="project" value="TreeGrafter"/>
</dbReference>
<comment type="caution">
    <text evidence="11">The sequence shown here is derived from an EMBL/GenBank/DDBJ whole genome shotgun (WGS) entry which is preliminary data.</text>
</comment>
<evidence type="ECO:0000256" key="6">
    <source>
        <dbReference type="PIRSR" id="PIRSR625705-1"/>
    </source>
</evidence>
<reference evidence="11" key="2">
    <citation type="submission" date="2020-09" db="EMBL/GenBank/DDBJ databases">
        <authorList>
            <person name="Sun Q."/>
            <person name="Zhou Y."/>
        </authorList>
    </citation>
    <scope>NUCLEOTIDE SEQUENCE</scope>
    <source>
        <strain evidence="11">CGMCC 1.15447</strain>
    </source>
</reference>
<keyword evidence="7" id="KW-0732">Signal</keyword>
<evidence type="ECO:0000259" key="9">
    <source>
        <dbReference type="Pfam" id="PF02838"/>
    </source>
</evidence>
<dbReference type="SUPFAM" id="SSF51445">
    <property type="entry name" value="(Trans)glycosidases"/>
    <property type="match status" value="1"/>
</dbReference>
<dbReference type="SUPFAM" id="SSF55545">
    <property type="entry name" value="beta-N-acetylhexosaminidase-like domain"/>
    <property type="match status" value="1"/>
</dbReference>
<dbReference type="EC" id="3.2.1.52" evidence="3"/>
<dbReference type="PANTHER" id="PTHR22600:SF57">
    <property type="entry name" value="BETA-N-ACETYLHEXOSAMINIDASE"/>
    <property type="match status" value="1"/>
</dbReference>
<feature type="active site" description="Proton donor" evidence="6">
    <location>
        <position position="317"/>
    </location>
</feature>
<dbReference type="Pfam" id="PF00728">
    <property type="entry name" value="Glyco_hydro_20"/>
    <property type="match status" value="1"/>
</dbReference>
<feature type="chain" id="PRO_5038031527" description="beta-N-acetylhexosaminidase" evidence="7">
    <location>
        <begin position="24"/>
        <end position="614"/>
    </location>
</feature>
<evidence type="ECO:0000313" key="12">
    <source>
        <dbReference type="Proteomes" id="UP000648801"/>
    </source>
</evidence>
<dbReference type="GO" id="GO:0004563">
    <property type="term" value="F:beta-N-acetylhexosaminidase activity"/>
    <property type="evidence" value="ECO:0007669"/>
    <property type="project" value="UniProtKB-EC"/>
</dbReference>